<evidence type="ECO:0000256" key="6">
    <source>
        <dbReference type="ARBA" id="ARBA00023187"/>
    </source>
</evidence>
<keyword evidence="6" id="KW-0508">mRNA splicing</keyword>
<accession>A0A9P8Q7X7</accession>
<comment type="subcellular location">
    <subcellularLocation>
        <location evidence="2">Nucleus</location>
    </subcellularLocation>
</comment>
<evidence type="ECO:0000313" key="10">
    <source>
        <dbReference type="EMBL" id="KAH3685738.1"/>
    </source>
</evidence>
<comment type="subunit">
    <text evidence="4">Part of a tri-snRNP complex.</text>
</comment>
<feature type="domain" description="U4/U6.U5 small nuclear ribonucleoprotein 27kDa protein" evidence="9">
    <location>
        <begin position="99"/>
        <end position="152"/>
    </location>
</feature>
<dbReference type="GO" id="GO:0071011">
    <property type="term" value="C:precatalytic spliceosome"/>
    <property type="evidence" value="ECO:0007669"/>
    <property type="project" value="TreeGrafter"/>
</dbReference>
<feature type="region of interest" description="Disordered" evidence="8">
    <location>
        <begin position="1"/>
        <end position="102"/>
    </location>
</feature>
<dbReference type="EMBL" id="JAEUBG010001818">
    <property type="protein sequence ID" value="KAH3685738.1"/>
    <property type="molecule type" value="Genomic_DNA"/>
</dbReference>
<dbReference type="InterPro" id="IPR013957">
    <property type="entry name" value="SNRNP27"/>
</dbReference>
<keyword evidence="11" id="KW-1185">Reference proteome</keyword>
<dbReference type="AlphaFoldDB" id="A0A9P8Q7X7"/>
<dbReference type="PANTHER" id="PTHR31077:SF1">
    <property type="entry name" value="U4_U6.U5 SMALL NUCLEAR RIBONUCLEOPROTEIN 27 KDA PROTEIN"/>
    <property type="match status" value="1"/>
</dbReference>
<dbReference type="Pfam" id="PF08648">
    <property type="entry name" value="SNRNP27"/>
    <property type="match status" value="1"/>
</dbReference>
<feature type="region of interest" description="Disordered" evidence="8">
    <location>
        <begin position="117"/>
        <end position="163"/>
    </location>
</feature>
<feature type="compositionally biased region" description="Basic and acidic residues" evidence="8">
    <location>
        <begin position="1"/>
        <end position="15"/>
    </location>
</feature>
<keyword evidence="5" id="KW-0507">mRNA processing</keyword>
<evidence type="ECO:0000256" key="7">
    <source>
        <dbReference type="ARBA" id="ARBA00023242"/>
    </source>
</evidence>
<feature type="compositionally biased region" description="Basic and acidic residues" evidence="8">
    <location>
        <begin position="73"/>
        <end position="90"/>
    </location>
</feature>
<feature type="compositionally biased region" description="Basic and acidic residues" evidence="8">
    <location>
        <begin position="36"/>
        <end position="48"/>
    </location>
</feature>
<gene>
    <name evidence="10" type="ORF">WICPIJ_003287</name>
</gene>
<feature type="compositionally biased region" description="Basic and acidic residues" evidence="8">
    <location>
        <begin position="133"/>
        <end position="156"/>
    </location>
</feature>
<evidence type="ECO:0000313" key="11">
    <source>
        <dbReference type="Proteomes" id="UP000774326"/>
    </source>
</evidence>
<proteinExistence type="inferred from homology"/>
<evidence type="ECO:0000256" key="3">
    <source>
        <dbReference type="ARBA" id="ARBA00008218"/>
    </source>
</evidence>
<evidence type="ECO:0000256" key="1">
    <source>
        <dbReference type="ARBA" id="ARBA00003632"/>
    </source>
</evidence>
<protein>
    <recommendedName>
        <fullName evidence="9">U4/U6.U5 small nuclear ribonucleoprotein 27kDa protein domain-containing protein</fullName>
    </recommendedName>
</protein>
<evidence type="ECO:0000256" key="8">
    <source>
        <dbReference type="SAM" id="MobiDB-lite"/>
    </source>
</evidence>
<name>A0A9P8Q7X7_WICPI</name>
<evidence type="ECO:0000256" key="4">
    <source>
        <dbReference type="ARBA" id="ARBA00011825"/>
    </source>
</evidence>
<dbReference type="GO" id="GO:0006397">
    <property type="term" value="P:mRNA processing"/>
    <property type="evidence" value="ECO:0007669"/>
    <property type="project" value="UniProtKB-KW"/>
</dbReference>
<reference evidence="10" key="1">
    <citation type="journal article" date="2021" name="Open Biol.">
        <title>Shared evolutionary footprints suggest mitochondrial oxidative damage underlies multiple complex I losses in fungi.</title>
        <authorList>
            <person name="Schikora-Tamarit M.A."/>
            <person name="Marcet-Houben M."/>
            <person name="Nosek J."/>
            <person name="Gabaldon T."/>
        </authorList>
    </citation>
    <scope>NUCLEOTIDE SEQUENCE</scope>
    <source>
        <strain evidence="10">CBS2887</strain>
    </source>
</reference>
<sequence length="163" mass="19136">MANRYDQKPSQRRSDLSPTRNHHSVSGTGTNTANNFRDRSNDRYEPNNRKPPQKSNNRSQRDMNDLTLEEEQTIEKEQNERGRKLTKDSNEIEIEDSNDDSEMMKLMGFGSFQTTKNQKVQGQVNGAVKKNKKTEFRQYMNREKGFNRALSPDRDGKQHKKRR</sequence>
<evidence type="ECO:0000259" key="9">
    <source>
        <dbReference type="Pfam" id="PF08648"/>
    </source>
</evidence>
<dbReference type="PANTHER" id="PTHR31077">
    <property type="entry name" value="U4/U6.U5 SMALL NUCLEAR RIBONUCLEOPROTEIN 27 KDA PROTEIN"/>
    <property type="match status" value="1"/>
</dbReference>
<dbReference type="Proteomes" id="UP000774326">
    <property type="component" value="Unassembled WGS sequence"/>
</dbReference>
<feature type="compositionally biased region" description="Acidic residues" evidence="8">
    <location>
        <begin position="91"/>
        <end position="101"/>
    </location>
</feature>
<keyword evidence="7" id="KW-0539">Nucleus</keyword>
<comment type="function">
    <text evidence="1">May play a role in mRNA splicing.</text>
</comment>
<organism evidence="10 11">
    <name type="scientific">Wickerhamomyces pijperi</name>
    <name type="common">Yeast</name>
    <name type="synonym">Pichia pijperi</name>
    <dbReference type="NCBI Taxonomy" id="599730"/>
    <lineage>
        <taxon>Eukaryota</taxon>
        <taxon>Fungi</taxon>
        <taxon>Dikarya</taxon>
        <taxon>Ascomycota</taxon>
        <taxon>Saccharomycotina</taxon>
        <taxon>Saccharomycetes</taxon>
        <taxon>Phaffomycetales</taxon>
        <taxon>Wickerhamomycetaceae</taxon>
        <taxon>Wickerhamomyces</taxon>
    </lineage>
</organism>
<evidence type="ECO:0000256" key="2">
    <source>
        <dbReference type="ARBA" id="ARBA00004123"/>
    </source>
</evidence>
<reference evidence="10" key="2">
    <citation type="submission" date="2021-01" db="EMBL/GenBank/DDBJ databases">
        <authorList>
            <person name="Schikora-Tamarit M.A."/>
        </authorList>
    </citation>
    <scope>NUCLEOTIDE SEQUENCE</scope>
    <source>
        <strain evidence="10">CBS2887</strain>
    </source>
</reference>
<dbReference type="OrthoDB" id="21368at2759"/>
<dbReference type="GO" id="GO:0008380">
    <property type="term" value="P:RNA splicing"/>
    <property type="evidence" value="ECO:0007669"/>
    <property type="project" value="UniProtKB-KW"/>
</dbReference>
<feature type="compositionally biased region" description="Polar residues" evidence="8">
    <location>
        <begin position="16"/>
        <end position="35"/>
    </location>
</feature>
<comment type="caution">
    <text evidence="10">The sequence shown here is derived from an EMBL/GenBank/DDBJ whole genome shotgun (WGS) entry which is preliminary data.</text>
</comment>
<comment type="similarity">
    <text evidence="3">Belongs to the SNUT3 family.</text>
</comment>
<evidence type="ECO:0000256" key="5">
    <source>
        <dbReference type="ARBA" id="ARBA00022664"/>
    </source>
</evidence>